<dbReference type="RefSeq" id="WP_073709858.1">
    <property type="nucleotide sequence ID" value="NZ_MQSU01000002.1"/>
</dbReference>
<dbReference type="InterPro" id="IPR050244">
    <property type="entry name" value="Auton_GlycylRad_Cofactor"/>
</dbReference>
<evidence type="ECO:0000313" key="13">
    <source>
        <dbReference type="EMBL" id="OKL45991.1"/>
    </source>
</evidence>
<dbReference type="PIRSF" id="PIRSF000379">
    <property type="entry name" value="For_Ac_trans_1"/>
    <property type="match status" value="1"/>
</dbReference>
<feature type="active site" description="Cysteine radical intermediate" evidence="9">
    <location>
        <position position="422"/>
    </location>
</feature>
<evidence type="ECO:0000256" key="7">
    <source>
        <dbReference type="ARBA" id="ARBA00023315"/>
    </source>
</evidence>
<keyword evidence="6" id="KW-0556">Organic radical</keyword>
<comment type="subcellular location">
    <subcellularLocation>
        <location evidence="1">Cytoplasm</location>
    </subcellularLocation>
</comment>
<dbReference type="EC" id="2.3.1.54" evidence="3"/>
<sequence length="701" mass="77895">MAKDDTAQVEESAALPEAWEGFVPGNWCENIDVRDFIQLNYTPYEGDASFLSGPTEKTLRTWETLEKEYLSVERAKRVYDVDTKTPADVDAFGAGYISEDDDVIVGLQTDVPLKRAMMPNGGWRMVETAIREAGKEPDPEIKKIFTQYRKTHNDAVFDIYTPRIRAARSSHIITGLPDAYGRGRIIGDYRRVALYGVDKLIEEKQKDKDLVADKPFSEHWCRYREEHAEQIKALKKLKNMAASYGFDISGPATNAKEAVQWTYFGYLASVKSQDGAAMSIGRLSGFFDSYFERDFKRGILTEDEAQEIIDALVIKLRIVRFLRTIDYDAIFSGDPYWATWSDGGMGQDGRTLVTKTSFRLLQTLRNLGPAPEPNITLFWNKALPQGYKDFCALISIETSSVQYEADEQIREHWGDDAAIACCVSPMQVGKQMQFFGARVNAAKALLYAINGGRDEMSGKQVVNGYEPVQGDGPLDFEEVWAKYEDMLDWVVGTYVEALNIIHFCHDRYAYESIEMALHDSEIVRTMGCGIAGLSIVADSLSAIRYAKVTPIRDETGLVVDYKTEGDFPVYGNDDDRADDIAATVVHTIMSKIKAIPMYRDAIPTQSVLTITSNVVYGKATGSFPSGHKAGTPFAPGANPENGMDTHGMLASMMSVGKLDYDDALDGISLTNTITPSGLGRTLDEQIKNLVGIMDAGFIPQA</sequence>
<keyword evidence="5 13" id="KW-0808">Transferase</keyword>
<organism evidence="13 14">
    <name type="scientific">Boudabousia liubingyangii</name>
    <dbReference type="NCBI Taxonomy" id="1921764"/>
    <lineage>
        <taxon>Bacteria</taxon>
        <taxon>Bacillati</taxon>
        <taxon>Actinomycetota</taxon>
        <taxon>Actinomycetes</taxon>
        <taxon>Actinomycetales</taxon>
        <taxon>Actinomycetaceae</taxon>
        <taxon>Boudabousia</taxon>
    </lineage>
</organism>
<reference evidence="13 14" key="1">
    <citation type="submission" date="2016-11" db="EMBL/GenBank/DDBJ databases">
        <title>Actinomyces gypaetusis sp. nov. isolated from the vulture Gypaetus barbatus in Qinghai Tibet Plateau China.</title>
        <authorList>
            <person name="Meng X."/>
        </authorList>
    </citation>
    <scope>NUCLEOTIDE SEQUENCE [LARGE SCALE GENOMIC DNA]</scope>
    <source>
        <strain evidence="13 14">VUL4_2</strain>
    </source>
</reference>
<evidence type="ECO:0000256" key="3">
    <source>
        <dbReference type="ARBA" id="ARBA00013214"/>
    </source>
</evidence>
<evidence type="ECO:0000256" key="10">
    <source>
        <dbReference type="PROSITE-ProRule" id="PRU00493"/>
    </source>
</evidence>
<dbReference type="Pfam" id="PF01228">
    <property type="entry name" value="Gly_radical"/>
    <property type="match status" value="1"/>
</dbReference>
<feature type="active site" description="S-acetylcysteine intermediate" evidence="9">
    <location>
        <position position="421"/>
    </location>
</feature>
<evidence type="ECO:0000256" key="1">
    <source>
        <dbReference type="ARBA" id="ARBA00004496"/>
    </source>
</evidence>
<dbReference type="GO" id="GO:0005829">
    <property type="term" value="C:cytosol"/>
    <property type="evidence" value="ECO:0007669"/>
    <property type="project" value="TreeGrafter"/>
</dbReference>
<dbReference type="GO" id="GO:0008861">
    <property type="term" value="F:formate C-acetyltransferase activity"/>
    <property type="evidence" value="ECO:0007669"/>
    <property type="project" value="UniProtKB-EC"/>
</dbReference>
<evidence type="ECO:0000256" key="9">
    <source>
        <dbReference type="PIRSR" id="PIRSR000379-1"/>
    </source>
</evidence>
<evidence type="ECO:0000259" key="12">
    <source>
        <dbReference type="PROSITE" id="PS51554"/>
    </source>
</evidence>
<keyword evidence="4" id="KW-0963">Cytoplasm</keyword>
<name>A0A1Q5PJC4_9ACTO</name>
<dbReference type="OrthoDB" id="9803969at2"/>
<feature type="domain" description="PFL" evidence="12">
    <location>
        <begin position="10"/>
        <end position="628"/>
    </location>
</feature>
<evidence type="ECO:0000256" key="2">
    <source>
        <dbReference type="ARBA" id="ARBA00008375"/>
    </source>
</evidence>
<gene>
    <name evidence="13" type="ORF">BSR29_08405</name>
</gene>
<comment type="caution">
    <text evidence="10">Lacks conserved residue(s) required for the propagation of feature annotation.</text>
</comment>
<dbReference type="PROSITE" id="PS51149">
    <property type="entry name" value="GLY_RADICAL_2"/>
    <property type="match status" value="1"/>
</dbReference>
<evidence type="ECO:0000256" key="6">
    <source>
        <dbReference type="ARBA" id="ARBA00022818"/>
    </source>
</evidence>
<dbReference type="AlphaFoldDB" id="A0A1Q5PJC4"/>
<dbReference type="InterPro" id="IPR004184">
    <property type="entry name" value="PFL_dom"/>
</dbReference>
<feature type="domain" description="Glycine radical" evidence="11">
    <location>
        <begin position="635"/>
        <end position="701"/>
    </location>
</feature>
<evidence type="ECO:0000259" key="11">
    <source>
        <dbReference type="PROSITE" id="PS51149"/>
    </source>
</evidence>
<dbReference type="InterPro" id="IPR001150">
    <property type="entry name" value="Gly_radical"/>
</dbReference>
<dbReference type="PANTHER" id="PTHR30191">
    <property type="entry name" value="FORMATE ACETYLTRANSFERASE"/>
    <property type="match status" value="1"/>
</dbReference>
<keyword evidence="7" id="KW-0012">Acyltransferase</keyword>
<dbReference type="EMBL" id="MQSV01000007">
    <property type="protein sequence ID" value="OKL45991.1"/>
    <property type="molecule type" value="Genomic_DNA"/>
</dbReference>
<comment type="similarity">
    <text evidence="2">Belongs to the glycyl radical enzyme (GRE) family. PFL subfamily.</text>
</comment>
<keyword evidence="14" id="KW-1185">Reference proteome</keyword>
<evidence type="ECO:0000256" key="8">
    <source>
        <dbReference type="ARBA" id="ARBA00049029"/>
    </source>
</evidence>
<dbReference type="Proteomes" id="UP000186785">
    <property type="component" value="Unassembled WGS sequence"/>
</dbReference>
<accession>A0A1Q5PJC4</accession>
<evidence type="ECO:0000256" key="4">
    <source>
        <dbReference type="ARBA" id="ARBA00022490"/>
    </source>
</evidence>
<comment type="catalytic activity">
    <reaction evidence="8">
        <text>formate + acetyl-CoA = pyruvate + CoA</text>
        <dbReference type="Rhea" id="RHEA:11844"/>
        <dbReference type="ChEBI" id="CHEBI:15361"/>
        <dbReference type="ChEBI" id="CHEBI:15740"/>
        <dbReference type="ChEBI" id="CHEBI:57287"/>
        <dbReference type="ChEBI" id="CHEBI:57288"/>
        <dbReference type="EC" id="2.3.1.54"/>
    </reaction>
</comment>
<dbReference type="STRING" id="1921764.BSR28_04420"/>
<evidence type="ECO:0000256" key="5">
    <source>
        <dbReference type="ARBA" id="ARBA00022679"/>
    </source>
</evidence>
<dbReference type="PROSITE" id="PS51554">
    <property type="entry name" value="PFL"/>
    <property type="match status" value="1"/>
</dbReference>
<dbReference type="Pfam" id="PF02901">
    <property type="entry name" value="PFL-like"/>
    <property type="match status" value="1"/>
</dbReference>
<dbReference type="PANTHER" id="PTHR30191:SF0">
    <property type="entry name" value="FORMATE ACETYLTRANSFERASE 1"/>
    <property type="match status" value="1"/>
</dbReference>
<dbReference type="Gene3D" id="3.20.70.20">
    <property type="match status" value="1"/>
</dbReference>
<evidence type="ECO:0000313" key="14">
    <source>
        <dbReference type="Proteomes" id="UP000186785"/>
    </source>
</evidence>
<comment type="caution">
    <text evidence="13">The sequence shown here is derived from an EMBL/GenBank/DDBJ whole genome shotgun (WGS) entry which is preliminary data.</text>
</comment>
<dbReference type="SUPFAM" id="SSF51998">
    <property type="entry name" value="PFL-like glycyl radical enzymes"/>
    <property type="match status" value="1"/>
</dbReference>
<proteinExistence type="inferred from homology"/>
<protein>
    <recommendedName>
        <fullName evidence="3">formate C-acetyltransferase</fullName>
        <ecNumber evidence="3">2.3.1.54</ecNumber>
    </recommendedName>
</protein>